<gene>
    <name evidence="1" type="ORF">BpHYR1_041573</name>
</gene>
<evidence type="ECO:0000313" key="1">
    <source>
        <dbReference type="EMBL" id="RNA38307.1"/>
    </source>
</evidence>
<sequence>MVKRMMSFPITFIYSGDLITVFYEKLRKIPRISCLILCQKTSLIDKNKHKLITSDKFKNVYELKKIKEQSIKINKKKAINRKHKKENQLKIYD</sequence>
<name>A0A3M7SRS9_BRAPC</name>
<accession>A0A3M7SRS9</accession>
<dbReference type="EMBL" id="REGN01000891">
    <property type="protein sequence ID" value="RNA38307.1"/>
    <property type="molecule type" value="Genomic_DNA"/>
</dbReference>
<protein>
    <submittedName>
        <fullName evidence="1">Uncharacterized protein</fullName>
    </submittedName>
</protein>
<dbReference type="AlphaFoldDB" id="A0A3M7SRS9"/>
<dbReference type="Proteomes" id="UP000276133">
    <property type="component" value="Unassembled WGS sequence"/>
</dbReference>
<evidence type="ECO:0000313" key="2">
    <source>
        <dbReference type="Proteomes" id="UP000276133"/>
    </source>
</evidence>
<keyword evidence="2" id="KW-1185">Reference proteome</keyword>
<reference evidence="1 2" key="1">
    <citation type="journal article" date="2018" name="Sci. Rep.">
        <title>Genomic signatures of local adaptation to the degree of environmental predictability in rotifers.</title>
        <authorList>
            <person name="Franch-Gras L."/>
            <person name="Hahn C."/>
            <person name="Garcia-Roger E.M."/>
            <person name="Carmona M.J."/>
            <person name="Serra M."/>
            <person name="Gomez A."/>
        </authorList>
    </citation>
    <scope>NUCLEOTIDE SEQUENCE [LARGE SCALE GENOMIC DNA]</scope>
    <source>
        <strain evidence="1">HYR1</strain>
    </source>
</reference>
<proteinExistence type="predicted"/>
<organism evidence="1 2">
    <name type="scientific">Brachionus plicatilis</name>
    <name type="common">Marine rotifer</name>
    <name type="synonym">Brachionus muelleri</name>
    <dbReference type="NCBI Taxonomy" id="10195"/>
    <lineage>
        <taxon>Eukaryota</taxon>
        <taxon>Metazoa</taxon>
        <taxon>Spiralia</taxon>
        <taxon>Gnathifera</taxon>
        <taxon>Rotifera</taxon>
        <taxon>Eurotatoria</taxon>
        <taxon>Monogononta</taxon>
        <taxon>Pseudotrocha</taxon>
        <taxon>Ploima</taxon>
        <taxon>Brachionidae</taxon>
        <taxon>Brachionus</taxon>
    </lineage>
</organism>
<comment type="caution">
    <text evidence="1">The sequence shown here is derived from an EMBL/GenBank/DDBJ whole genome shotgun (WGS) entry which is preliminary data.</text>
</comment>